<evidence type="ECO:0000256" key="14">
    <source>
        <dbReference type="PROSITE-ProRule" id="PRU00409"/>
    </source>
</evidence>
<comment type="catalytic activity">
    <reaction evidence="13">
        <text>[L-4-(L-arginin-2-N-yl)aspartate](n) + L-aspartate + ATP = [L-4-(L-arginin-2-N-yl)aspartate](n)-L-aspartate + ADP + phosphate + H(+)</text>
        <dbReference type="Rhea" id="RHEA:13277"/>
        <dbReference type="Rhea" id="RHEA-COMP:13728"/>
        <dbReference type="Rhea" id="RHEA-COMP:13733"/>
        <dbReference type="ChEBI" id="CHEBI:15378"/>
        <dbReference type="ChEBI" id="CHEBI:29991"/>
        <dbReference type="ChEBI" id="CHEBI:30616"/>
        <dbReference type="ChEBI" id="CHEBI:43474"/>
        <dbReference type="ChEBI" id="CHEBI:137986"/>
        <dbReference type="ChEBI" id="CHEBI:137990"/>
        <dbReference type="ChEBI" id="CHEBI:456216"/>
        <dbReference type="EC" id="6.3.2.29"/>
    </reaction>
</comment>
<proteinExistence type="inferred from homology"/>
<dbReference type="EC" id="6.3.2.29" evidence="6"/>
<keyword evidence="8 16" id="KW-0436">Ligase</keyword>
<keyword evidence="9 14" id="KW-0547">Nucleotide-binding</keyword>
<dbReference type="GO" id="GO:0071160">
    <property type="term" value="F:cyanophycin synthetase activity (L-aspartate-adding)"/>
    <property type="evidence" value="ECO:0007669"/>
    <property type="project" value="UniProtKB-EC"/>
</dbReference>
<dbReference type="EMBL" id="JACOOQ010000011">
    <property type="protein sequence ID" value="MBC5640288.1"/>
    <property type="molecule type" value="Genomic_DNA"/>
</dbReference>
<evidence type="ECO:0000256" key="8">
    <source>
        <dbReference type="ARBA" id="ARBA00022598"/>
    </source>
</evidence>
<sequence length="869" mass="96891">MKMISSTVYKGRNIYSHKKCIKLEVDLEGYSEIASKDIESFNERLLELVPELYTHRCGIDEEGGFVKRLKEGTYLAHICEHIIIALQNSVGINLAYGKAREKNGDIYIIVFQYKYEKAAMEIVKLAIEIINSLIKGSNIDINMKLSIIREIINEEAIGPSTAEIIKGAEKFNMPVIDIGNGDFYQIGYGKQGRCIEAAITSETRCVAVDISCDKLITKKLLDIQNLPVARGQKVSNVLDLLRAADEIGYPVVLKPQFGSKGKGVFVDIRSKKELVKTYDYLKNQFKDIIIEKYHEGDDFRVCIVNNEVVAVSKRIPPFIIGDGLKNIEQLVEDINSTENRGRNHEKPLTKIDIDFIYLNEQGYHLSTVLEKGKKVFLRQNANLSTGGIAVDYTDAISDENKEICVRAAKAIGLDVCGIDICTKDITKSIKGNGVILEVNSAPGLRMHVYPSYGKSRNIGEKVINMLYNNSVQNIPVISVTGTNGKTTTTRIISSILMKMGYCVGMTCTDGIYIDGNCIDNGDDTGADSATCVLLNRDVDVAVLETARGGIIRKGLAYDLADVAVITNVTEDHLGCDGIEDMEDLCMVKSLVAEAVKEDGFVVVNADDKYSLDIIPRIKAQIIYFSKDCNNDYILEAINKDNICVYLREGYICVYNYGREYRVIKVEDVPITLNGVLEFNIENVMAACASLIAMQVDYSMIKIGLSKFELNEKDNSGRFNIYDCNGVKAILDYGHNIDGYRKVLSSLKELAKGNIIGVIGIPGDRSNNDAVRIGKLSGKNLNKIIIKEDKDRRGRRCGEIAELIKNGVLQVNKDSDLKVILDEVEAFRTALMEAKRGDTVIVFFEKRKPLLEVIEYFRKEQEENGYKKIN</sequence>
<accession>A0A8I0A592</accession>
<evidence type="ECO:0000313" key="16">
    <source>
        <dbReference type="EMBL" id="MBC5640288.1"/>
    </source>
</evidence>
<dbReference type="InterPro" id="IPR036565">
    <property type="entry name" value="Mur-like_cat_sf"/>
</dbReference>
<comment type="caution">
    <text evidence="16">The sequence shown here is derived from an EMBL/GenBank/DDBJ whole genome shotgun (WGS) entry which is preliminary data.</text>
</comment>
<dbReference type="InterPro" id="IPR011761">
    <property type="entry name" value="ATP-grasp"/>
</dbReference>
<dbReference type="Gene3D" id="3.40.1190.10">
    <property type="entry name" value="Mur-like, catalytic domain"/>
    <property type="match status" value="1"/>
</dbReference>
<evidence type="ECO:0000313" key="17">
    <source>
        <dbReference type="Proteomes" id="UP000662088"/>
    </source>
</evidence>
<dbReference type="InterPro" id="IPR013651">
    <property type="entry name" value="ATP-grasp_RimK-type"/>
</dbReference>
<comment type="subunit">
    <text evidence="4">Homodimer.</text>
</comment>
<evidence type="ECO:0000256" key="1">
    <source>
        <dbReference type="ARBA" id="ARBA00003184"/>
    </source>
</evidence>
<gene>
    <name evidence="16" type="primary">cphA</name>
    <name evidence="16" type="ORF">H8R92_07545</name>
</gene>
<dbReference type="GO" id="GO:0004326">
    <property type="term" value="F:tetrahydrofolylpolyglutamate synthase activity"/>
    <property type="evidence" value="ECO:0007669"/>
    <property type="project" value="InterPro"/>
</dbReference>
<evidence type="ECO:0000256" key="9">
    <source>
        <dbReference type="ARBA" id="ARBA00022741"/>
    </source>
</evidence>
<comment type="catalytic activity">
    <reaction evidence="12">
        <text>[L-4-(L-arginin-2-N-yl)aspartate](n)-L-aspartate + L-arginine + ATP = [L-4-(L-arginin-2-N-yl)aspartate](n+1) + ADP + phosphate + H(+)</text>
        <dbReference type="Rhea" id="RHEA:23888"/>
        <dbReference type="Rhea" id="RHEA-COMP:13732"/>
        <dbReference type="Rhea" id="RHEA-COMP:13733"/>
        <dbReference type="ChEBI" id="CHEBI:15378"/>
        <dbReference type="ChEBI" id="CHEBI:30616"/>
        <dbReference type="ChEBI" id="CHEBI:32682"/>
        <dbReference type="ChEBI" id="CHEBI:43474"/>
        <dbReference type="ChEBI" id="CHEBI:137986"/>
        <dbReference type="ChEBI" id="CHEBI:137990"/>
        <dbReference type="ChEBI" id="CHEBI:456216"/>
        <dbReference type="EC" id="6.3.2.30"/>
    </reaction>
</comment>
<dbReference type="GO" id="GO:0071161">
    <property type="term" value="F:cyanophycin synthetase activity (L-arginine-adding)"/>
    <property type="evidence" value="ECO:0007669"/>
    <property type="project" value="UniProtKB-EC"/>
</dbReference>
<evidence type="ECO:0000256" key="6">
    <source>
        <dbReference type="ARBA" id="ARBA00013005"/>
    </source>
</evidence>
<dbReference type="PANTHER" id="PTHR23135">
    <property type="entry name" value="MUR LIGASE FAMILY MEMBER"/>
    <property type="match status" value="1"/>
</dbReference>
<dbReference type="SUPFAM" id="SSF56059">
    <property type="entry name" value="Glutathione synthetase ATP-binding domain-like"/>
    <property type="match status" value="1"/>
</dbReference>
<dbReference type="Gene3D" id="3.30.470.20">
    <property type="entry name" value="ATP-grasp fold, B domain"/>
    <property type="match status" value="1"/>
</dbReference>
<feature type="domain" description="ATP-grasp" evidence="15">
    <location>
        <begin position="218"/>
        <end position="467"/>
    </location>
</feature>
<dbReference type="GO" id="GO:0005524">
    <property type="term" value="F:ATP binding"/>
    <property type="evidence" value="ECO:0007669"/>
    <property type="project" value="UniProtKB-UniRule"/>
</dbReference>
<evidence type="ECO:0000256" key="4">
    <source>
        <dbReference type="ARBA" id="ARBA00011738"/>
    </source>
</evidence>
<dbReference type="Gene3D" id="3.30.1490.20">
    <property type="entry name" value="ATP-grasp fold, A domain"/>
    <property type="match status" value="1"/>
</dbReference>
<protein>
    <recommendedName>
        <fullName evidence="7">Cyanophycin synthetase</fullName>
        <ecNumber evidence="6">6.3.2.29</ecNumber>
        <ecNumber evidence="5">6.3.2.30</ecNumber>
    </recommendedName>
    <alternativeName>
        <fullName evidence="11">Cyanophycin synthase</fullName>
    </alternativeName>
</protein>
<evidence type="ECO:0000256" key="3">
    <source>
        <dbReference type="ARBA" id="ARBA00009060"/>
    </source>
</evidence>
<dbReference type="GO" id="GO:0046872">
    <property type="term" value="F:metal ion binding"/>
    <property type="evidence" value="ECO:0007669"/>
    <property type="project" value="InterPro"/>
</dbReference>
<comment type="pathway">
    <text evidence="2">Cell wall biogenesis; peptidoglycan biosynthesis.</text>
</comment>
<dbReference type="Proteomes" id="UP000662088">
    <property type="component" value="Unassembled WGS sequence"/>
</dbReference>
<dbReference type="InterPro" id="IPR004101">
    <property type="entry name" value="Mur_ligase_C"/>
</dbReference>
<evidence type="ECO:0000256" key="13">
    <source>
        <dbReference type="ARBA" id="ARBA00048425"/>
    </source>
</evidence>
<evidence type="ECO:0000256" key="2">
    <source>
        <dbReference type="ARBA" id="ARBA00004752"/>
    </source>
</evidence>
<dbReference type="SUPFAM" id="SSF53244">
    <property type="entry name" value="MurD-like peptide ligases, peptide-binding domain"/>
    <property type="match status" value="1"/>
</dbReference>
<dbReference type="Pfam" id="PF18921">
    <property type="entry name" value="Cyanophycin_syn"/>
    <property type="match status" value="1"/>
</dbReference>
<reference evidence="16" key="1">
    <citation type="submission" date="2020-08" db="EMBL/GenBank/DDBJ databases">
        <title>Genome public.</title>
        <authorList>
            <person name="Liu C."/>
            <person name="Sun Q."/>
        </authorList>
    </citation>
    <scope>NUCLEOTIDE SEQUENCE</scope>
    <source>
        <strain evidence="16">NSJ-42</strain>
    </source>
</reference>
<organism evidence="16 17">
    <name type="scientific">Clostridium lentum</name>
    <dbReference type="NCBI Taxonomy" id="2763037"/>
    <lineage>
        <taxon>Bacteria</taxon>
        <taxon>Bacillati</taxon>
        <taxon>Bacillota</taxon>
        <taxon>Clostridia</taxon>
        <taxon>Eubacteriales</taxon>
        <taxon>Clostridiaceae</taxon>
        <taxon>Clostridium</taxon>
    </lineage>
</organism>
<dbReference type="InterPro" id="IPR018109">
    <property type="entry name" value="Folylpolyglutamate_synth_CS"/>
</dbReference>
<dbReference type="PANTHER" id="PTHR23135:SF18">
    <property type="entry name" value="CYANOPHYCIN SYNTHETASE"/>
    <property type="match status" value="1"/>
</dbReference>
<comment type="similarity">
    <text evidence="3">In the C-terminal section; belongs to the MurCDEF family.</text>
</comment>
<evidence type="ECO:0000256" key="7">
    <source>
        <dbReference type="ARBA" id="ARBA00022036"/>
    </source>
</evidence>
<evidence type="ECO:0000256" key="10">
    <source>
        <dbReference type="ARBA" id="ARBA00022840"/>
    </source>
</evidence>
<dbReference type="EC" id="6.3.2.30" evidence="5"/>
<comment type="function">
    <text evidence="1">Catalyzes the ATP-dependent polymerization of arginine and aspartate to multi-L-arginyl-poly-L-aspartic acid (cyanophycin; a water-insoluble reserve polymer).</text>
</comment>
<dbReference type="Pfam" id="PF08245">
    <property type="entry name" value="Mur_ligase_M"/>
    <property type="match status" value="1"/>
</dbReference>
<dbReference type="Pfam" id="PF08443">
    <property type="entry name" value="RimK"/>
    <property type="match status" value="2"/>
</dbReference>
<name>A0A8I0A592_9CLOT</name>
<dbReference type="InterPro" id="IPR036615">
    <property type="entry name" value="Mur_ligase_C_dom_sf"/>
</dbReference>
<dbReference type="InterPro" id="IPR011810">
    <property type="entry name" value="Cya_phycin_syn"/>
</dbReference>
<dbReference type="NCBIfam" id="NF010623">
    <property type="entry name" value="PRK14016.1"/>
    <property type="match status" value="1"/>
</dbReference>
<evidence type="ECO:0000256" key="12">
    <source>
        <dbReference type="ARBA" id="ARBA00048094"/>
    </source>
</evidence>
<dbReference type="InterPro" id="IPR013815">
    <property type="entry name" value="ATP_grasp_subdomain_1"/>
</dbReference>
<keyword evidence="17" id="KW-1185">Reference proteome</keyword>
<evidence type="ECO:0000256" key="5">
    <source>
        <dbReference type="ARBA" id="ARBA00012968"/>
    </source>
</evidence>
<dbReference type="RefSeq" id="WP_022211331.1">
    <property type="nucleotide sequence ID" value="NZ_JACOOQ010000011.1"/>
</dbReference>
<dbReference type="PROSITE" id="PS01011">
    <property type="entry name" value="FOLYLPOLYGLU_SYNT_1"/>
    <property type="match status" value="1"/>
</dbReference>
<dbReference type="SUPFAM" id="SSF53623">
    <property type="entry name" value="MurD-like peptide ligases, catalytic domain"/>
    <property type="match status" value="1"/>
</dbReference>
<evidence type="ECO:0000256" key="11">
    <source>
        <dbReference type="ARBA" id="ARBA00031353"/>
    </source>
</evidence>
<dbReference type="InterPro" id="IPR044019">
    <property type="entry name" value="Cyanophycin_syn_N"/>
</dbReference>
<dbReference type="InterPro" id="IPR013221">
    <property type="entry name" value="Mur_ligase_cen"/>
</dbReference>
<dbReference type="PROSITE" id="PS50975">
    <property type="entry name" value="ATP_GRASP"/>
    <property type="match status" value="1"/>
</dbReference>
<dbReference type="NCBIfam" id="TIGR02068">
    <property type="entry name" value="cya_phycin_syn"/>
    <property type="match status" value="1"/>
</dbReference>
<keyword evidence="10 14" id="KW-0067">ATP-binding</keyword>
<dbReference type="Pfam" id="PF02875">
    <property type="entry name" value="Mur_ligase_C"/>
    <property type="match status" value="1"/>
</dbReference>
<dbReference type="Gene3D" id="3.90.190.20">
    <property type="entry name" value="Mur ligase, C-terminal domain"/>
    <property type="match status" value="1"/>
</dbReference>
<evidence type="ECO:0000259" key="15">
    <source>
        <dbReference type="PROSITE" id="PS50975"/>
    </source>
</evidence>
<dbReference type="AlphaFoldDB" id="A0A8I0A592"/>